<feature type="compositionally biased region" description="Basic residues" evidence="1">
    <location>
        <begin position="172"/>
        <end position="182"/>
    </location>
</feature>
<keyword evidence="2" id="KW-0812">Transmembrane</keyword>
<feature type="region of interest" description="Disordered" evidence="1">
    <location>
        <begin position="162"/>
        <end position="222"/>
    </location>
</feature>
<feature type="transmembrane region" description="Helical" evidence="2">
    <location>
        <begin position="130"/>
        <end position="151"/>
    </location>
</feature>
<keyword evidence="2" id="KW-0472">Membrane</keyword>
<evidence type="ECO:0008006" key="5">
    <source>
        <dbReference type="Google" id="ProtNLM"/>
    </source>
</evidence>
<evidence type="ECO:0000256" key="2">
    <source>
        <dbReference type="SAM" id="Phobius"/>
    </source>
</evidence>
<name>A0AAN7TGH4_9PEZI</name>
<comment type="caution">
    <text evidence="3">The sequence shown here is derived from an EMBL/GenBank/DDBJ whole genome shotgun (WGS) entry which is preliminary data.</text>
</comment>
<feature type="transmembrane region" description="Helical" evidence="2">
    <location>
        <begin position="43"/>
        <end position="60"/>
    </location>
</feature>
<accession>A0AAN7TGH4</accession>
<dbReference type="EMBL" id="JAVRRL010000051">
    <property type="protein sequence ID" value="KAK5110307.1"/>
    <property type="molecule type" value="Genomic_DNA"/>
</dbReference>
<feature type="transmembrane region" description="Helical" evidence="2">
    <location>
        <begin position="12"/>
        <end position="31"/>
    </location>
</feature>
<organism evidence="3 4">
    <name type="scientific">Meristemomyces frigidus</name>
    <dbReference type="NCBI Taxonomy" id="1508187"/>
    <lineage>
        <taxon>Eukaryota</taxon>
        <taxon>Fungi</taxon>
        <taxon>Dikarya</taxon>
        <taxon>Ascomycota</taxon>
        <taxon>Pezizomycotina</taxon>
        <taxon>Dothideomycetes</taxon>
        <taxon>Dothideomycetidae</taxon>
        <taxon>Mycosphaerellales</taxon>
        <taxon>Teratosphaeriaceae</taxon>
        <taxon>Meristemomyces</taxon>
    </lineage>
</organism>
<sequence>MALSGFLFLSWRLFELLILIPIVGMLSYFVHQYVHANLLTPDYILVLFIVSVIALAWAVFTTIDYLRARHDALFVGLFDLGLVGALIAGVYYLRFVTHENCTSLSSGLGNGGFYLDFSANKQCTMLKACFALGIIAILAFFVTFLLALLVARNHRNDNRDRVVVKREYRSSSHNHSRQRSRSRGGAGGSQRGSRDMGYGRPAVGGGERRTSRRSSQRREYMV</sequence>
<gene>
    <name evidence="3" type="ORF">LTR62_006160</name>
</gene>
<reference evidence="3" key="1">
    <citation type="submission" date="2023-08" db="EMBL/GenBank/DDBJ databases">
        <title>Black Yeasts Isolated from many extreme environments.</title>
        <authorList>
            <person name="Coleine C."/>
            <person name="Stajich J.E."/>
            <person name="Selbmann L."/>
        </authorList>
    </citation>
    <scope>NUCLEOTIDE SEQUENCE</scope>
    <source>
        <strain evidence="3">CCFEE 5401</strain>
    </source>
</reference>
<evidence type="ECO:0000313" key="3">
    <source>
        <dbReference type="EMBL" id="KAK5110307.1"/>
    </source>
</evidence>
<dbReference type="AlphaFoldDB" id="A0AAN7TGH4"/>
<evidence type="ECO:0000256" key="1">
    <source>
        <dbReference type="SAM" id="MobiDB-lite"/>
    </source>
</evidence>
<keyword evidence="2" id="KW-1133">Transmembrane helix</keyword>
<evidence type="ECO:0000313" key="4">
    <source>
        <dbReference type="Proteomes" id="UP001310890"/>
    </source>
</evidence>
<proteinExistence type="predicted"/>
<protein>
    <recommendedName>
        <fullName evidence="5">MARVEL domain-containing protein</fullName>
    </recommendedName>
</protein>
<dbReference type="Proteomes" id="UP001310890">
    <property type="component" value="Unassembled WGS sequence"/>
</dbReference>
<feature type="transmembrane region" description="Helical" evidence="2">
    <location>
        <begin position="72"/>
        <end position="93"/>
    </location>
</feature>